<proteinExistence type="predicted"/>
<gene>
    <name evidence="1" type="ORF">I8J29_32750</name>
</gene>
<comment type="caution">
    <text evidence="1">The sequence shown here is derived from an EMBL/GenBank/DDBJ whole genome shotgun (WGS) entry which is preliminary data.</text>
</comment>
<dbReference type="InterPro" id="IPR014718">
    <property type="entry name" value="GH-type_carb-bd"/>
</dbReference>
<organism evidence="1 2">
    <name type="scientific">Paenibacillus artemisiicola</name>
    <dbReference type="NCBI Taxonomy" id="1172618"/>
    <lineage>
        <taxon>Bacteria</taxon>
        <taxon>Bacillati</taxon>
        <taxon>Bacillota</taxon>
        <taxon>Bacilli</taxon>
        <taxon>Bacillales</taxon>
        <taxon>Paenibacillaceae</taxon>
        <taxon>Paenibacillus</taxon>
    </lineage>
</organism>
<sequence length="309" mass="33881">MTNWTRSEIEGREAWTGDSGLLSVTVVPELGAKAVSLLNRRTGREWLWRSGKPLGGKGFGTPFGESDESGWDEMFPGINACAYPEAPWQGEAVPDHGEVWSLPWQAETDADGLICAVEGKRFPYALEKRYSFPAPDTVRIDYAVTSRADAPFSFLWAAHPLMRASAGMRLRVPDGLDAVEVSYSAGARLGAFGDVRPWPEAAPGVDLSVVEPDAGRHAEKYYFTGKLKEGWAELDDPRTGEAATFRFPAERVPYLAVWANYGGYGGHYHVAVEPATGRMDDLARAMNRGEAATVAPGERYAWHLELSVR</sequence>
<dbReference type="InterPro" id="IPR027839">
    <property type="entry name" value="DUF4432"/>
</dbReference>
<dbReference type="Pfam" id="PF14486">
    <property type="entry name" value="DUF4432"/>
    <property type="match status" value="1"/>
</dbReference>
<protein>
    <submittedName>
        <fullName evidence="1">DUF4432 family protein</fullName>
    </submittedName>
</protein>
<dbReference type="InterPro" id="IPR011013">
    <property type="entry name" value="Gal_mutarotase_sf_dom"/>
</dbReference>
<evidence type="ECO:0000313" key="1">
    <source>
        <dbReference type="EMBL" id="MBO7748943.1"/>
    </source>
</evidence>
<dbReference type="SUPFAM" id="SSF74650">
    <property type="entry name" value="Galactose mutarotase-like"/>
    <property type="match status" value="1"/>
</dbReference>
<evidence type="ECO:0000313" key="2">
    <source>
        <dbReference type="Proteomes" id="UP000670947"/>
    </source>
</evidence>
<keyword evidence="2" id="KW-1185">Reference proteome</keyword>
<dbReference type="Gene3D" id="2.70.98.10">
    <property type="match status" value="1"/>
</dbReference>
<name>A0ABS3WKU0_9BACL</name>
<reference evidence="1 2" key="1">
    <citation type="submission" date="2021-03" db="EMBL/GenBank/DDBJ databases">
        <title>Paenibacillus artemisicola MWE-103 whole genome sequence.</title>
        <authorList>
            <person name="Ham Y.J."/>
        </authorList>
    </citation>
    <scope>NUCLEOTIDE SEQUENCE [LARGE SCALE GENOMIC DNA]</scope>
    <source>
        <strain evidence="1 2">MWE-103</strain>
    </source>
</reference>
<dbReference type="Proteomes" id="UP000670947">
    <property type="component" value="Unassembled WGS sequence"/>
</dbReference>
<dbReference type="EMBL" id="JAGGDJ010000087">
    <property type="protein sequence ID" value="MBO7748943.1"/>
    <property type="molecule type" value="Genomic_DNA"/>
</dbReference>
<accession>A0ABS3WKU0</accession>